<dbReference type="RefSeq" id="WP_071855302.1">
    <property type="nucleotide sequence ID" value="NZ_JXLB01000009.1"/>
</dbReference>
<protein>
    <recommendedName>
        <fullName evidence="1">Methyltransferase domain-containing protein</fullName>
    </recommendedName>
</protein>
<dbReference type="OrthoDB" id="2287745at2"/>
<dbReference type="Pfam" id="PF13847">
    <property type="entry name" value="Methyltransf_31"/>
    <property type="match status" value="1"/>
</dbReference>
<evidence type="ECO:0000259" key="1">
    <source>
        <dbReference type="Pfam" id="PF13847"/>
    </source>
</evidence>
<evidence type="ECO:0000313" key="3">
    <source>
        <dbReference type="Proteomes" id="UP000182152"/>
    </source>
</evidence>
<dbReference type="EMBL" id="JXLB01000009">
    <property type="protein sequence ID" value="OJG81770.1"/>
    <property type="molecule type" value="Genomic_DNA"/>
</dbReference>
<dbReference type="Gene3D" id="3.40.50.150">
    <property type="entry name" value="Vaccinia Virus protein VP39"/>
    <property type="match status" value="1"/>
</dbReference>
<dbReference type="InterPro" id="IPR025714">
    <property type="entry name" value="Methyltranfer_dom"/>
</dbReference>
<comment type="caution">
    <text evidence="2">The sequence shown here is derived from an EMBL/GenBank/DDBJ whole genome shotgun (WGS) entry which is preliminary data.</text>
</comment>
<dbReference type="SUPFAM" id="SSF53335">
    <property type="entry name" value="S-adenosyl-L-methionine-dependent methyltransferases"/>
    <property type="match status" value="1"/>
</dbReference>
<sequence>MNEEDWNAFAAEYYLNQREGKTTIVKDVIDYLKREDILPTEQIVDVAGGSGRYLAMAKEAKMYELIDFSSEMLKFAAKEVVNLSIENICLTKKTFLSFLENAKKYDLIFSASNPALDHPIKLEKIYRKMKKACVIIRVVYSKDDLFAPLEEQLDILEEDYIVSSEIMKLFETYLKEEEIPYKSKKFTYLLKEKITESFMKDYYEEYLEDARFNEYVKKYFDQKEQVISTTKLTYQLLLILPQER</sequence>
<reference evidence="2 3" key="1">
    <citation type="submission" date="2014-12" db="EMBL/GenBank/DDBJ databases">
        <title>Draft genome sequences of 29 type strains of Enterococci.</title>
        <authorList>
            <person name="Zhong Z."/>
            <person name="Sun Z."/>
            <person name="Liu W."/>
            <person name="Zhang W."/>
            <person name="Zhang H."/>
        </authorList>
    </citation>
    <scope>NUCLEOTIDE SEQUENCE [LARGE SCALE GENOMIC DNA]</scope>
    <source>
        <strain evidence="2 3">DSM 15687</strain>
    </source>
</reference>
<accession>A0A1L8WL72</accession>
<evidence type="ECO:0000313" key="2">
    <source>
        <dbReference type="EMBL" id="OJG81770.1"/>
    </source>
</evidence>
<dbReference type="InterPro" id="IPR029063">
    <property type="entry name" value="SAM-dependent_MTases_sf"/>
</dbReference>
<dbReference type="Proteomes" id="UP000182152">
    <property type="component" value="Unassembled WGS sequence"/>
</dbReference>
<proteinExistence type="predicted"/>
<dbReference type="STRING" id="150033.RV14_GL002313"/>
<organism evidence="2 3">
    <name type="scientific">Enterococcus ratti</name>
    <dbReference type="NCBI Taxonomy" id="150033"/>
    <lineage>
        <taxon>Bacteria</taxon>
        <taxon>Bacillati</taxon>
        <taxon>Bacillota</taxon>
        <taxon>Bacilli</taxon>
        <taxon>Lactobacillales</taxon>
        <taxon>Enterococcaceae</taxon>
        <taxon>Enterococcus</taxon>
    </lineage>
</organism>
<dbReference type="CDD" id="cd02440">
    <property type="entry name" value="AdoMet_MTases"/>
    <property type="match status" value="1"/>
</dbReference>
<feature type="domain" description="Methyltransferase" evidence="1">
    <location>
        <begin position="41"/>
        <end position="157"/>
    </location>
</feature>
<keyword evidence="3" id="KW-1185">Reference proteome</keyword>
<gene>
    <name evidence="2" type="ORF">RV14_GL002313</name>
</gene>
<name>A0A1L8WL72_9ENTE</name>
<dbReference type="AlphaFoldDB" id="A0A1L8WL72"/>